<gene>
    <name evidence="1" type="ORF">PsorP6_009296</name>
</gene>
<accession>A0ACC0W172</accession>
<sequence>MKGMFARKVGDAASGKRTGAGLLSTDVLSASKRQRLEQWDAVYAPRGGQVQEADHETVSIVRESREWTIVQGASLPPPVLDALQKQWMIMAPHQRHHVQCCEAVIPSARHRGGCQGIPYFIFPLRTQVMLWQQACGKLIVLQLPEAVASQEVLQFFLFALDSQSLSFVVVGTSGLVLFWEDIELPYESVPVRVQIPLASNEHVRTHPNAAIVATQEEDLTAVMCWSNQGNVWEVAVENRRLRVRAFEKQNVGFFSGITKSVSQFFFASKASKSRVDGGEVDPNQPIQYVTVLPSTMGNEASISSREGDVEETADMLVLFQDGMLERRSFNIGDVMDCTCLSRWHFNATRVAINYFSDTFPEAHLAKVQIVLMPYVHETCFALLVAFICSSSRAGTNATTKYALFQLSLPSNRDDASPEVEWVHMLDYEPYFAEQASNRFFEVESFAVTRDAMYLVWPEMQPLQLCALLLPQDGQTSVRSAAFPLQDAEGRLAVAFGARSDPSALDSHAIKGSISFLLLENDAKAVRGSVCSAIASGMQKLKLSTAPFSSGTKRWRRNDVSASMKESARFRGKDLTLEDYMRLLLTHFHDDSHSTSALRFSARDVASVAQAAVGISFQLLDAKSSSGLRWEDEAHAGRLLSTHAQEKECDLASVTPKLVRYQLEEKRSRMMAFLEFLQRRCVSVWDFIQNSSDLQHYFLENEEKLEAAIALSKFQASILSSRSSKDASAAESPRMQPRVPGTFLLHAIEKTVERRGYQKEQLRLAGYNSFDVFYCEVSKIAELFPLLGDEMQDLSTSMGESDPTYLDALVEAGYAMLSMLCPPVQSSRASVAAPTGRWAFTREVRNVVAQHLSRLSACVGYPPAESLKHVRLQHTDVFELTDQIQRLGSVLLDTYARFIPLASSEDAEELRQEEAFTKCVTLNPLVYIATQTPPSRESDHLAMEFDVEGASTSKRADLFRHCVELCEKYCYFEGMVYLVYVEDAKALSKLDFVLGNLPPSPASLRLESYCKKHEGFDDFLFRWYNGEVRHPWHSPNETRSSSQAMMAYLLAHSQTFGPALHKFMKDREHLKQYRWLTAVAIERYDQAATVALDQAKGEQGSLSKRNTMASIAKIAALASPNLSDAKTVQDINHELVRGKLHKLLQHLPLKVPISSQPLAPEELVHACLTAAVSANHHDPMRTNILLMALEALETLATDPPTQEFQDMRASVWRSCIITDVELWDTLAGELTAGVNEERLESLMRETLLYKAMKEYALRPEYDAHTTTALTTEIIQEMVQREGIVDSAVSVQSQQLLIKTLHLALEQ</sequence>
<comment type="caution">
    <text evidence="1">The sequence shown here is derived from an EMBL/GenBank/DDBJ whole genome shotgun (WGS) entry which is preliminary data.</text>
</comment>
<name>A0ACC0W172_9STRA</name>
<dbReference type="Proteomes" id="UP001163321">
    <property type="component" value="Chromosome 5"/>
</dbReference>
<dbReference type="EMBL" id="CM047584">
    <property type="protein sequence ID" value="KAI9912207.1"/>
    <property type="molecule type" value="Genomic_DNA"/>
</dbReference>
<evidence type="ECO:0000313" key="2">
    <source>
        <dbReference type="Proteomes" id="UP001163321"/>
    </source>
</evidence>
<organism evidence="1 2">
    <name type="scientific">Peronosclerospora sorghi</name>
    <dbReference type="NCBI Taxonomy" id="230839"/>
    <lineage>
        <taxon>Eukaryota</taxon>
        <taxon>Sar</taxon>
        <taxon>Stramenopiles</taxon>
        <taxon>Oomycota</taxon>
        <taxon>Peronosporomycetes</taxon>
        <taxon>Peronosporales</taxon>
        <taxon>Peronosporaceae</taxon>
        <taxon>Peronosclerospora</taxon>
    </lineage>
</organism>
<keyword evidence="2" id="KW-1185">Reference proteome</keyword>
<protein>
    <submittedName>
        <fullName evidence="1">Uncharacterized protein</fullName>
    </submittedName>
</protein>
<proteinExistence type="predicted"/>
<evidence type="ECO:0000313" key="1">
    <source>
        <dbReference type="EMBL" id="KAI9912207.1"/>
    </source>
</evidence>
<reference evidence="1 2" key="1">
    <citation type="journal article" date="2022" name="bioRxiv">
        <title>The genome of the oomycete Peronosclerospora sorghi, a cosmopolitan pathogen of maize and sorghum, is inflated with dispersed pseudogenes.</title>
        <authorList>
            <person name="Fletcher K."/>
            <person name="Martin F."/>
            <person name="Isakeit T."/>
            <person name="Cavanaugh K."/>
            <person name="Magill C."/>
            <person name="Michelmore R."/>
        </authorList>
    </citation>
    <scope>NUCLEOTIDE SEQUENCE [LARGE SCALE GENOMIC DNA]</scope>
    <source>
        <strain evidence="1">P6</strain>
    </source>
</reference>